<dbReference type="PANTHER" id="PTHR22781:SF12">
    <property type="entry name" value="AP-3 COMPLEX SUBUNIT DELTA-1"/>
    <property type="match status" value="1"/>
</dbReference>
<dbReference type="Proteomes" id="UP001558713">
    <property type="component" value="Unassembled WGS sequence"/>
</dbReference>
<dbReference type="GO" id="GO:0005737">
    <property type="term" value="C:cytoplasm"/>
    <property type="evidence" value="ECO:0007669"/>
    <property type="project" value="UniProtKB-ARBA"/>
</dbReference>
<keyword evidence="5" id="KW-0653">Protein transport</keyword>
<sequence length="282" mass="31759">MNLMNVIELGLEPLSETHEDNETESYRVTTAFMEDVFSEELGPVSATAQEKVCIPDGLVLTENLGDLEDICGQFLKPVELDLVSYTDKISFSVSKLRIRDQQEASSSSSPPPEPAAASLLAEHRKRHGMYYLTSQKSDPESNSTPSDYPPANDLASKISMDPFNPKRKPNQSKPRPVVVKLDEGDESRITSQAKTKPKTVNDDETLSQAIQSALLVKSKGKEKDKCERNSNIVREEKRLRTENQQNIEKKKKKKKNGERSSIKHRSRRRSSSEQIEIPDFLL</sequence>
<accession>A0ABD0ZEU2</accession>
<dbReference type="EMBL" id="JBANAX010000798">
    <property type="protein sequence ID" value="KAL1193107.1"/>
    <property type="molecule type" value="Genomic_DNA"/>
</dbReference>
<keyword evidence="9" id="KW-1185">Reference proteome</keyword>
<feature type="compositionally biased region" description="Polar residues" evidence="7">
    <location>
        <begin position="133"/>
        <end position="146"/>
    </location>
</feature>
<feature type="compositionally biased region" description="Basic and acidic residues" evidence="7">
    <location>
        <begin position="219"/>
        <end position="241"/>
    </location>
</feature>
<organism evidence="8 9">
    <name type="scientific">Cardamine amara subsp. amara</name>
    <dbReference type="NCBI Taxonomy" id="228776"/>
    <lineage>
        <taxon>Eukaryota</taxon>
        <taxon>Viridiplantae</taxon>
        <taxon>Streptophyta</taxon>
        <taxon>Embryophyta</taxon>
        <taxon>Tracheophyta</taxon>
        <taxon>Spermatophyta</taxon>
        <taxon>Magnoliopsida</taxon>
        <taxon>eudicotyledons</taxon>
        <taxon>Gunneridae</taxon>
        <taxon>Pentapetalae</taxon>
        <taxon>rosids</taxon>
        <taxon>malvids</taxon>
        <taxon>Brassicales</taxon>
        <taxon>Brassicaceae</taxon>
        <taxon>Cardamineae</taxon>
        <taxon>Cardamine</taxon>
    </lineage>
</organism>
<evidence type="ECO:0000256" key="6">
    <source>
        <dbReference type="ARBA" id="ARBA00023136"/>
    </source>
</evidence>
<keyword evidence="6" id="KW-0472">Membrane</keyword>
<feature type="compositionally biased region" description="Basic residues" evidence="7">
    <location>
        <begin position="249"/>
        <end position="269"/>
    </location>
</feature>
<evidence type="ECO:0000256" key="2">
    <source>
        <dbReference type="ARBA" id="ARBA00006613"/>
    </source>
</evidence>
<reference evidence="8 9" key="1">
    <citation type="submission" date="2024-04" db="EMBL/GenBank/DDBJ databases">
        <title>Genome assembly C_amara_ONT_v2.</title>
        <authorList>
            <person name="Yant L."/>
            <person name="Moore C."/>
            <person name="Slenker M."/>
        </authorList>
    </citation>
    <scope>NUCLEOTIDE SEQUENCE [LARGE SCALE GENOMIC DNA]</scope>
    <source>
        <tissue evidence="8">Leaf</tissue>
    </source>
</reference>
<keyword evidence="4" id="KW-0677">Repeat</keyword>
<evidence type="ECO:0000313" key="9">
    <source>
        <dbReference type="Proteomes" id="UP001558713"/>
    </source>
</evidence>
<gene>
    <name evidence="8" type="ORF">V5N11_018561</name>
</gene>
<dbReference type="InterPro" id="IPR017105">
    <property type="entry name" value="AP3_complex_dsu"/>
</dbReference>
<comment type="similarity">
    <text evidence="2">Belongs to the adaptor complexes large subunit family.</text>
</comment>
<comment type="caution">
    <text evidence="8">The sequence shown here is derived from an EMBL/GenBank/DDBJ whole genome shotgun (WGS) entry which is preliminary data.</text>
</comment>
<comment type="subcellular location">
    <subcellularLocation>
        <location evidence="1">Endomembrane system</location>
    </subcellularLocation>
</comment>
<name>A0ABD0ZEU2_CARAN</name>
<proteinExistence type="inferred from homology"/>
<evidence type="ECO:0000256" key="3">
    <source>
        <dbReference type="ARBA" id="ARBA00022448"/>
    </source>
</evidence>
<evidence type="ECO:0000256" key="7">
    <source>
        <dbReference type="SAM" id="MobiDB-lite"/>
    </source>
</evidence>
<feature type="region of interest" description="Disordered" evidence="7">
    <location>
        <begin position="217"/>
        <end position="282"/>
    </location>
</feature>
<evidence type="ECO:0000256" key="4">
    <source>
        <dbReference type="ARBA" id="ARBA00022737"/>
    </source>
</evidence>
<keyword evidence="3" id="KW-0813">Transport</keyword>
<evidence type="ECO:0000256" key="5">
    <source>
        <dbReference type="ARBA" id="ARBA00022927"/>
    </source>
</evidence>
<evidence type="ECO:0000256" key="1">
    <source>
        <dbReference type="ARBA" id="ARBA00004308"/>
    </source>
</evidence>
<feature type="region of interest" description="Disordered" evidence="7">
    <location>
        <begin position="133"/>
        <end position="205"/>
    </location>
</feature>
<evidence type="ECO:0000313" key="8">
    <source>
        <dbReference type="EMBL" id="KAL1193107.1"/>
    </source>
</evidence>
<dbReference type="GO" id="GO:0015031">
    <property type="term" value="P:protein transport"/>
    <property type="evidence" value="ECO:0007669"/>
    <property type="project" value="UniProtKB-KW"/>
</dbReference>
<protein>
    <submittedName>
        <fullName evidence="8">AP-3 complex subunit delta</fullName>
    </submittedName>
</protein>
<dbReference type="PANTHER" id="PTHR22781">
    <property type="entry name" value="DELTA ADAPTIN-RELATED"/>
    <property type="match status" value="1"/>
</dbReference>
<dbReference type="AlphaFoldDB" id="A0ABD0ZEU2"/>
<dbReference type="GO" id="GO:0012505">
    <property type="term" value="C:endomembrane system"/>
    <property type="evidence" value="ECO:0007669"/>
    <property type="project" value="UniProtKB-SubCell"/>
</dbReference>